<dbReference type="EC" id="7.1.1.-" evidence="2"/>
<dbReference type="RefSeq" id="WP_321535941.1">
    <property type="nucleotide sequence ID" value="NZ_JARGDL010000010.1"/>
</dbReference>
<proteinExistence type="inferred from homology"/>
<evidence type="ECO:0000313" key="4">
    <source>
        <dbReference type="Proteomes" id="UP001221302"/>
    </source>
</evidence>
<accession>A0AAE3P149</accession>
<comment type="caution">
    <text evidence="3">The sequence shown here is derived from an EMBL/GenBank/DDBJ whole genome shotgun (WGS) entry which is preliminary data.</text>
</comment>
<keyword evidence="4" id="KW-1185">Reference proteome</keyword>
<feature type="transmembrane region" description="Helical" evidence="2">
    <location>
        <begin position="144"/>
        <end position="166"/>
    </location>
</feature>
<feature type="transmembrane region" description="Helical" evidence="2">
    <location>
        <begin position="55"/>
        <end position="79"/>
    </location>
</feature>
<dbReference type="GO" id="GO:0005886">
    <property type="term" value="C:plasma membrane"/>
    <property type="evidence" value="ECO:0007669"/>
    <property type="project" value="UniProtKB-SubCell"/>
</dbReference>
<feature type="transmembrane region" description="Helical" evidence="2">
    <location>
        <begin position="6"/>
        <end position="23"/>
    </location>
</feature>
<keyword evidence="3" id="KW-0560">Oxidoreductase</keyword>
<evidence type="ECO:0000313" key="3">
    <source>
        <dbReference type="EMBL" id="MDF1612174.1"/>
    </source>
</evidence>
<keyword evidence="2" id="KW-1133">Transmembrane helix</keyword>
<dbReference type="GO" id="GO:0048038">
    <property type="term" value="F:quinone binding"/>
    <property type="evidence" value="ECO:0007669"/>
    <property type="project" value="UniProtKB-UniRule"/>
</dbReference>
<dbReference type="PANTHER" id="PTHR33269:SF17">
    <property type="entry name" value="NADH-UBIQUINONE OXIDOREDUCTASE CHAIN 6"/>
    <property type="match status" value="1"/>
</dbReference>
<dbReference type="Pfam" id="PF00499">
    <property type="entry name" value="Oxidored_q3"/>
    <property type="match status" value="1"/>
</dbReference>
<keyword evidence="2" id="KW-0812">Transmembrane</keyword>
<dbReference type="Gene3D" id="1.20.120.1200">
    <property type="entry name" value="NADH-ubiquinone/plastoquinone oxidoreductase chain 6, subunit NuoJ"/>
    <property type="match status" value="1"/>
</dbReference>
<sequence>MNIEIILFAVLALVAATSSVMMITRKNAVISAVFLVLNFFALAGLYLLLNAQFIAVVQVIVYAGAIMVLFLFVLMLLNTEAEHQLFIDKRGIKFFAIFIAAFVFIEIAFLIFKSNPSKNLSPDQAASINSGTIQTIGQQLYTNYLIPFEVSGFLLLAATIGALVLAKKKFE</sequence>
<keyword evidence="2" id="KW-0874">Quinone</keyword>
<comment type="similarity">
    <text evidence="1 2">Belongs to the complex I subunit 6 family.</text>
</comment>
<comment type="subcellular location">
    <subcellularLocation>
        <location evidence="2">Cell membrane</location>
        <topology evidence="2">Multi-pass membrane protein</topology>
    </subcellularLocation>
</comment>
<dbReference type="EMBL" id="JARGDL010000010">
    <property type="protein sequence ID" value="MDF1612174.1"/>
    <property type="molecule type" value="Genomic_DNA"/>
</dbReference>
<keyword evidence="2" id="KW-0520">NAD</keyword>
<comment type="catalytic activity">
    <reaction evidence="2">
        <text>a quinone + NADH + 5 H(+)(in) = a quinol + NAD(+) + 4 H(+)(out)</text>
        <dbReference type="Rhea" id="RHEA:57888"/>
        <dbReference type="ChEBI" id="CHEBI:15378"/>
        <dbReference type="ChEBI" id="CHEBI:24646"/>
        <dbReference type="ChEBI" id="CHEBI:57540"/>
        <dbReference type="ChEBI" id="CHEBI:57945"/>
        <dbReference type="ChEBI" id="CHEBI:132124"/>
    </reaction>
</comment>
<comment type="function">
    <text evidence="2">NDH-1 shuttles electrons from NADH, via FMN and iron-sulfur (Fe-S) centers, to quinones in the respiratory chain. Couples the redox reaction to proton translocation (for every two electrons transferred, four hydrogen ions are translocated across the cytoplasmic membrane), and thus conserves the redox energy in a proton gradient.</text>
</comment>
<evidence type="ECO:0000256" key="1">
    <source>
        <dbReference type="ARBA" id="ARBA00005698"/>
    </source>
</evidence>
<dbReference type="GO" id="GO:0016491">
    <property type="term" value="F:oxidoreductase activity"/>
    <property type="evidence" value="ECO:0007669"/>
    <property type="project" value="UniProtKB-KW"/>
</dbReference>
<dbReference type="InterPro" id="IPR001457">
    <property type="entry name" value="NADH_UbQ/plastoQ_OxRdtase_su6"/>
</dbReference>
<dbReference type="Proteomes" id="UP001221302">
    <property type="component" value="Unassembled WGS sequence"/>
</dbReference>
<name>A0AAE3P149_9BACT</name>
<keyword evidence="2" id="KW-1003">Cell membrane</keyword>
<organism evidence="3 4">
    <name type="scientific">Stygiobacter electus</name>
    <dbReference type="NCBI Taxonomy" id="3032292"/>
    <lineage>
        <taxon>Bacteria</taxon>
        <taxon>Pseudomonadati</taxon>
        <taxon>Ignavibacteriota</taxon>
        <taxon>Ignavibacteria</taxon>
        <taxon>Ignavibacteriales</taxon>
        <taxon>Melioribacteraceae</taxon>
        <taxon>Stygiobacter</taxon>
    </lineage>
</organism>
<feature type="transmembrane region" description="Helical" evidence="2">
    <location>
        <begin position="91"/>
        <end position="112"/>
    </location>
</feature>
<dbReference type="AlphaFoldDB" id="A0AAE3P149"/>
<dbReference type="GO" id="GO:0008137">
    <property type="term" value="F:NADH dehydrogenase (ubiquinone) activity"/>
    <property type="evidence" value="ECO:0007669"/>
    <property type="project" value="UniProtKB-UniRule"/>
</dbReference>
<protein>
    <recommendedName>
        <fullName evidence="2">NADH-quinone oxidoreductase subunit J</fullName>
        <ecNumber evidence="2">7.1.1.-</ecNumber>
    </recommendedName>
</protein>
<reference evidence="3" key="1">
    <citation type="submission" date="2023-03" db="EMBL/GenBank/DDBJ databases">
        <title>Stygiobacter electus gen. nov., sp. nov., facultatively anaerobic thermotolerant bacterium of the class Ignavibacteria from a well of Yessentuki mineral water deposit.</title>
        <authorList>
            <person name="Podosokorskaya O.A."/>
            <person name="Elcheninov A.G."/>
            <person name="Petrova N.F."/>
            <person name="Zavarzina D.G."/>
            <person name="Kublanov I.V."/>
            <person name="Merkel A.Y."/>
        </authorList>
    </citation>
    <scope>NUCLEOTIDE SEQUENCE</scope>
    <source>
        <strain evidence="3">09-Me</strain>
    </source>
</reference>
<dbReference type="InterPro" id="IPR042106">
    <property type="entry name" value="Nuo/plastoQ_OxRdtase_6_NuoJ"/>
</dbReference>
<feature type="transmembrane region" description="Helical" evidence="2">
    <location>
        <begin position="30"/>
        <end position="49"/>
    </location>
</feature>
<dbReference type="PANTHER" id="PTHR33269">
    <property type="entry name" value="NADH-UBIQUINONE OXIDOREDUCTASE CHAIN 6"/>
    <property type="match status" value="1"/>
</dbReference>
<evidence type="ECO:0000256" key="2">
    <source>
        <dbReference type="RuleBase" id="RU004429"/>
    </source>
</evidence>
<gene>
    <name evidence="3" type="ORF">P0M35_08435</name>
</gene>
<keyword evidence="2" id="KW-0472">Membrane</keyword>